<comment type="caution">
    <text evidence="2">The sequence shown here is derived from an EMBL/GenBank/DDBJ whole genome shotgun (WGS) entry which is preliminary data.</text>
</comment>
<dbReference type="OrthoDB" id="9909077at2"/>
<dbReference type="EMBL" id="QXTG01000002">
    <property type="protein sequence ID" value="RIX28248.1"/>
    <property type="molecule type" value="Genomic_DNA"/>
</dbReference>
<gene>
    <name evidence="2" type="ORF">D1781_12355</name>
</gene>
<evidence type="ECO:0000313" key="3">
    <source>
        <dbReference type="Proteomes" id="UP000265742"/>
    </source>
</evidence>
<dbReference type="Proteomes" id="UP000265742">
    <property type="component" value="Unassembled WGS sequence"/>
</dbReference>
<organism evidence="2 3">
    <name type="scientific">Amnibacterium setariae</name>
    <dbReference type="NCBI Taxonomy" id="2306585"/>
    <lineage>
        <taxon>Bacteria</taxon>
        <taxon>Bacillati</taxon>
        <taxon>Actinomycetota</taxon>
        <taxon>Actinomycetes</taxon>
        <taxon>Micrococcales</taxon>
        <taxon>Microbacteriaceae</taxon>
        <taxon>Amnibacterium</taxon>
    </lineage>
</organism>
<evidence type="ECO:0000256" key="1">
    <source>
        <dbReference type="SAM" id="Phobius"/>
    </source>
</evidence>
<keyword evidence="1" id="KW-0812">Transmembrane</keyword>
<sequence>MGFPWFLVSIELTYGVGYAARPLVVRAKRGSPRWQQRSPDARRVLSLLPGAVAGFAMGIVLILLLDH</sequence>
<keyword evidence="1" id="KW-1133">Transmembrane helix</keyword>
<protein>
    <submittedName>
        <fullName evidence="2">Uncharacterized protein</fullName>
    </submittedName>
</protein>
<keyword evidence="1" id="KW-0472">Membrane</keyword>
<accession>A0A3A1TXB1</accession>
<dbReference type="RefSeq" id="WP_119482559.1">
    <property type="nucleotide sequence ID" value="NZ_QXTG01000002.1"/>
</dbReference>
<reference evidence="3" key="1">
    <citation type="submission" date="2018-09" db="EMBL/GenBank/DDBJ databases">
        <authorList>
            <person name="Kim I."/>
        </authorList>
    </citation>
    <scope>NUCLEOTIDE SEQUENCE [LARGE SCALE GENOMIC DNA]</scope>
    <source>
        <strain evidence="3">DD4a</strain>
    </source>
</reference>
<proteinExistence type="predicted"/>
<evidence type="ECO:0000313" key="2">
    <source>
        <dbReference type="EMBL" id="RIX28248.1"/>
    </source>
</evidence>
<feature type="transmembrane region" description="Helical" evidence="1">
    <location>
        <begin position="44"/>
        <end position="65"/>
    </location>
</feature>
<keyword evidence="3" id="KW-1185">Reference proteome</keyword>
<name>A0A3A1TXB1_9MICO</name>
<dbReference type="AlphaFoldDB" id="A0A3A1TXB1"/>
<feature type="transmembrane region" description="Helical" evidence="1">
    <location>
        <begin position="6"/>
        <end position="24"/>
    </location>
</feature>